<reference evidence="1" key="1">
    <citation type="submission" date="2014-12" db="EMBL/GenBank/DDBJ databases">
        <title>Insight into the proteome of Arion vulgaris.</title>
        <authorList>
            <person name="Aradska J."/>
            <person name="Bulat T."/>
            <person name="Smidak R."/>
            <person name="Sarate P."/>
            <person name="Gangsoo J."/>
            <person name="Sialana F."/>
            <person name="Bilban M."/>
            <person name="Lubec G."/>
        </authorList>
    </citation>
    <scope>NUCLEOTIDE SEQUENCE</scope>
    <source>
        <tissue evidence="1">Skin</tissue>
    </source>
</reference>
<gene>
    <name evidence="1" type="primary">ORF100561</name>
</gene>
<protein>
    <submittedName>
        <fullName evidence="1">Uncharacterized protein</fullName>
    </submittedName>
</protein>
<name>A0A0B7A6I9_9EUPU</name>
<organism evidence="1">
    <name type="scientific">Arion vulgaris</name>
    <dbReference type="NCBI Taxonomy" id="1028688"/>
    <lineage>
        <taxon>Eukaryota</taxon>
        <taxon>Metazoa</taxon>
        <taxon>Spiralia</taxon>
        <taxon>Lophotrochozoa</taxon>
        <taxon>Mollusca</taxon>
        <taxon>Gastropoda</taxon>
        <taxon>Heterobranchia</taxon>
        <taxon>Euthyneura</taxon>
        <taxon>Panpulmonata</taxon>
        <taxon>Eupulmonata</taxon>
        <taxon>Stylommatophora</taxon>
        <taxon>Helicina</taxon>
        <taxon>Arionoidea</taxon>
        <taxon>Arionidae</taxon>
        <taxon>Arion</taxon>
    </lineage>
</organism>
<dbReference type="AlphaFoldDB" id="A0A0B7A6I9"/>
<proteinExistence type="predicted"/>
<accession>A0A0B7A6I9</accession>
<feature type="non-terminal residue" evidence="1">
    <location>
        <position position="1"/>
    </location>
</feature>
<dbReference type="EMBL" id="HACG01029709">
    <property type="protein sequence ID" value="CEK76574.1"/>
    <property type="molecule type" value="Transcribed_RNA"/>
</dbReference>
<sequence>HERNKLTISLIYMSASYSQTDMYIDLKLTEQLYKYFCLLTQVNHRERERDDNHAYNIINMSSNLDTI</sequence>
<evidence type="ECO:0000313" key="1">
    <source>
        <dbReference type="EMBL" id="CEK76574.1"/>
    </source>
</evidence>